<gene>
    <name evidence="1" type="ORF">JI435_411460</name>
</gene>
<protein>
    <submittedName>
        <fullName evidence="1">Uncharacterized protein</fullName>
    </submittedName>
</protein>
<dbReference type="AlphaFoldDB" id="A0A7U2HZW8"/>
<dbReference type="VEuPathDB" id="FungiDB:JI435_411460"/>
<organism evidence="1 2">
    <name type="scientific">Phaeosphaeria nodorum (strain SN15 / ATCC MYA-4574 / FGSC 10173)</name>
    <name type="common">Glume blotch fungus</name>
    <name type="synonym">Parastagonospora nodorum</name>
    <dbReference type="NCBI Taxonomy" id="321614"/>
    <lineage>
        <taxon>Eukaryota</taxon>
        <taxon>Fungi</taxon>
        <taxon>Dikarya</taxon>
        <taxon>Ascomycota</taxon>
        <taxon>Pezizomycotina</taxon>
        <taxon>Dothideomycetes</taxon>
        <taxon>Pleosporomycetidae</taxon>
        <taxon>Pleosporales</taxon>
        <taxon>Pleosporineae</taxon>
        <taxon>Phaeosphaeriaceae</taxon>
        <taxon>Parastagonospora</taxon>
    </lineage>
</organism>
<sequence>MTTPRFPRGVEAPVMPSEAHCEVLVSPELRQFVTEAECTCSPSLPGKSQQRRQRQGGYFRRAVCFHFLLPIQTIAVNSEREADQSSN</sequence>
<proteinExistence type="predicted"/>
<accession>A0A7U2HZW8</accession>
<evidence type="ECO:0000313" key="1">
    <source>
        <dbReference type="EMBL" id="QRC98100.1"/>
    </source>
</evidence>
<reference evidence="2" key="1">
    <citation type="journal article" date="2021" name="BMC Genomics">
        <title>Chromosome-level genome assembly and manually-curated proteome of model necrotroph Parastagonospora nodorum Sn15 reveals a genome-wide trove of candidate effector homologs, and redundancy of virulence-related functions within an accessory chromosome.</title>
        <authorList>
            <person name="Bertazzoni S."/>
            <person name="Jones D.A.B."/>
            <person name="Phan H.T."/>
            <person name="Tan K.-C."/>
            <person name="Hane J.K."/>
        </authorList>
    </citation>
    <scope>NUCLEOTIDE SEQUENCE [LARGE SCALE GENOMIC DNA]</scope>
    <source>
        <strain evidence="2">SN15 / ATCC MYA-4574 / FGSC 10173)</strain>
    </source>
</reference>
<dbReference type="EMBL" id="CP069030">
    <property type="protein sequence ID" value="QRC98100.1"/>
    <property type="molecule type" value="Genomic_DNA"/>
</dbReference>
<dbReference type="Proteomes" id="UP000663193">
    <property type="component" value="Chromosome 8"/>
</dbReference>
<keyword evidence="2" id="KW-1185">Reference proteome</keyword>
<name>A0A7U2HZW8_PHANO</name>
<evidence type="ECO:0000313" key="2">
    <source>
        <dbReference type="Proteomes" id="UP000663193"/>
    </source>
</evidence>